<keyword evidence="6" id="KW-0325">Glycoprotein</keyword>
<dbReference type="Proteomes" id="UP000002279">
    <property type="component" value="Chromosome 10"/>
</dbReference>
<reference evidence="8 9" key="1">
    <citation type="journal article" date="2008" name="Nature">
        <title>Genome analysis of the platypus reveals unique signatures of evolution.</title>
        <authorList>
            <person name="Warren W.C."/>
            <person name="Hillier L.W."/>
            <person name="Marshall Graves J.A."/>
            <person name="Birney E."/>
            <person name="Ponting C.P."/>
            <person name="Grutzner F."/>
            <person name="Belov K."/>
            <person name="Miller W."/>
            <person name="Clarke L."/>
            <person name="Chinwalla A.T."/>
            <person name="Yang S.P."/>
            <person name="Heger A."/>
            <person name="Locke D.P."/>
            <person name="Miethke P."/>
            <person name="Waters P.D."/>
            <person name="Veyrunes F."/>
            <person name="Fulton L."/>
            <person name="Fulton B."/>
            <person name="Graves T."/>
            <person name="Wallis J."/>
            <person name="Puente X.S."/>
            <person name="Lopez-Otin C."/>
            <person name="Ordonez G.R."/>
            <person name="Eichler E.E."/>
            <person name="Chen L."/>
            <person name="Cheng Z."/>
            <person name="Deakin J.E."/>
            <person name="Alsop A."/>
            <person name="Thompson K."/>
            <person name="Kirby P."/>
            <person name="Papenfuss A.T."/>
            <person name="Wakefield M.J."/>
            <person name="Olender T."/>
            <person name="Lancet D."/>
            <person name="Huttley G.A."/>
            <person name="Smit A.F."/>
            <person name="Pask A."/>
            <person name="Temple-Smith P."/>
            <person name="Batzer M.A."/>
            <person name="Walker J.A."/>
            <person name="Konkel M.K."/>
            <person name="Harris R.S."/>
            <person name="Whittington C.M."/>
            <person name="Wong E.S."/>
            <person name="Gemmell N.J."/>
            <person name="Buschiazzo E."/>
            <person name="Vargas Jentzsch I.M."/>
            <person name="Merkel A."/>
            <person name="Schmitz J."/>
            <person name="Zemann A."/>
            <person name="Churakov G."/>
            <person name="Kriegs J.O."/>
            <person name="Brosius J."/>
            <person name="Murchison E.P."/>
            <person name="Sachidanandam R."/>
            <person name="Smith C."/>
            <person name="Hannon G.J."/>
            <person name="Tsend-Ayush E."/>
            <person name="McMillan D."/>
            <person name="Attenborough R."/>
            <person name="Rens W."/>
            <person name="Ferguson-Smith M."/>
            <person name="Lefevre C.M."/>
            <person name="Sharp J.A."/>
            <person name="Nicholas K.R."/>
            <person name="Ray D.A."/>
            <person name="Kube M."/>
            <person name="Reinhardt R."/>
            <person name="Pringle T.H."/>
            <person name="Taylor J."/>
            <person name="Jones R.C."/>
            <person name="Nixon B."/>
            <person name="Dacheux J.L."/>
            <person name="Niwa H."/>
            <person name="Sekita Y."/>
            <person name="Huang X."/>
            <person name="Stark A."/>
            <person name="Kheradpour P."/>
            <person name="Kellis M."/>
            <person name="Flicek P."/>
            <person name="Chen Y."/>
            <person name="Webber C."/>
            <person name="Hardison R."/>
            <person name="Nelson J."/>
            <person name="Hallsworth-Pepin K."/>
            <person name="Delehaunty K."/>
            <person name="Markovic C."/>
            <person name="Minx P."/>
            <person name="Feng Y."/>
            <person name="Kremitzki C."/>
            <person name="Mitreva M."/>
            <person name="Glasscock J."/>
            <person name="Wylie T."/>
            <person name="Wohldmann P."/>
            <person name="Thiru P."/>
            <person name="Nhan M.N."/>
            <person name="Pohl C.S."/>
            <person name="Smith S.M."/>
            <person name="Hou S."/>
            <person name="Nefedov M."/>
            <person name="de Jong P.J."/>
            <person name="Renfree M.B."/>
            <person name="Mardis E.R."/>
            <person name="Wilson R.K."/>
        </authorList>
    </citation>
    <scope>NUCLEOTIDE SEQUENCE [LARGE SCALE GENOMIC DNA]</scope>
    <source>
        <strain evidence="8 9">Glennie</strain>
    </source>
</reference>
<feature type="transmembrane region" description="Helical" evidence="7">
    <location>
        <begin position="438"/>
        <end position="458"/>
    </location>
</feature>
<keyword evidence="5 7" id="KW-0472">Membrane</keyword>
<protein>
    <submittedName>
        <fullName evidence="8">Scavenger receptor class B member 2</fullName>
    </submittedName>
</protein>
<reference evidence="8" key="2">
    <citation type="submission" date="2025-08" db="UniProtKB">
        <authorList>
            <consortium name="Ensembl"/>
        </authorList>
    </citation>
    <scope>IDENTIFICATION</scope>
    <source>
        <strain evidence="8">Glennie</strain>
    </source>
</reference>
<dbReference type="GO" id="GO:0006914">
    <property type="term" value="P:autophagy"/>
    <property type="evidence" value="ECO:0007669"/>
    <property type="project" value="Ensembl"/>
</dbReference>
<keyword evidence="3 7" id="KW-0812">Transmembrane</keyword>
<dbReference type="GO" id="GO:0006622">
    <property type="term" value="P:protein targeting to lysosome"/>
    <property type="evidence" value="ECO:0000318"/>
    <property type="project" value="GO_Central"/>
</dbReference>
<dbReference type="GO" id="GO:0099638">
    <property type="term" value="P:endosome to plasma membrane protein transport"/>
    <property type="evidence" value="ECO:0007669"/>
    <property type="project" value="Ensembl"/>
</dbReference>
<comment type="similarity">
    <text evidence="2">Belongs to the CD36 family.</text>
</comment>
<dbReference type="InterPro" id="IPR002159">
    <property type="entry name" value="CD36_fam"/>
</dbReference>
<sequence length="479" mass="54098">MGRCCLYLAGTLSLLLLVTSVTLLVARVFPKTLQLQISQNVVLKNGTDAFESWEKPPPPVYMQFYFFNVTNPSEALRGETPEVEEVGPYTYREHRPRENIRFWDNGTKVSAINPKTYIFERDLSVGDPAVDLIRTVNIPAVTAMRWSQNRFLKEIIEGILKGFQQSLFVTHSVHELLWGYKDEVLSLINAFRPDVPQYFGLFYGKNATDDGEYVFLSGEDDYLNFSRIVEWKGRTSLDWWATKKCNMINGTDGNSFHPLITKDEDLYIFSSDFCRSVYVGFTDSVDVRGIPAFRFKMPRELLANNSDNAGFCGPQGRCLGSGVLNVSVCKDGVPIFLSAPHFYQADEQFVAAVKGLRPEKASHETFLDIDPVTGMILRAAKRFQVNVFVQQIDGFIETGNIKTTLFPVMYLNESVLIDEDSVRKLRSVLNTMMVITNIPYIIMALGAFLGLLFTWMACRGQGSMNEGTADERAPLIRTS</sequence>
<accession>A0A6I8N5I3</accession>
<dbReference type="GO" id="GO:0006898">
    <property type="term" value="P:receptor-mediated endocytosis"/>
    <property type="evidence" value="ECO:0000318"/>
    <property type="project" value="GO_Central"/>
</dbReference>
<evidence type="ECO:0000313" key="9">
    <source>
        <dbReference type="Proteomes" id="UP000002279"/>
    </source>
</evidence>
<evidence type="ECO:0000256" key="7">
    <source>
        <dbReference type="SAM" id="Phobius"/>
    </source>
</evidence>
<evidence type="ECO:0000313" key="8">
    <source>
        <dbReference type="Ensembl" id="ENSOANP00000036434.1"/>
    </source>
</evidence>
<dbReference type="PANTHER" id="PTHR11923:SF51">
    <property type="entry name" value="LYSOSOME MEMBRANE PROTEIN 2"/>
    <property type="match status" value="1"/>
</dbReference>
<dbReference type="InParanoid" id="A0A6I8N5I3"/>
<dbReference type="GO" id="GO:0043202">
    <property type="term" value="C:lysosomal lumen"/>
    <property type="evidence" value="ECO:0007669"/>
    <property type="project" value="Ensembl"/>
</dbReference>
<organism evidence="8 9">
    <name type="scientific">Ornithorhynchus anatinus</name>
    <name type="common">Duckbill platypus</name>
    <dbReference type="NCBI Taxonomy" id="9258"/>
    <lineage>
        <taxon>Eukaryota</taxon>
        <taxon>Metazoa</taxon>
        <taxon>Chordata</taxon>
        <taxon>Craniata</taxon>
        <taxon>Vertebrata</taxon>
        <taxon>Euteleostomi</taxon>
        <taxon>Mammalia</taxon>
        <taxon>Monotremata</taxon>
        <taxon>Ornithorhynchidae</taxon>
        <taxon>Ornithorhynchus</taxon>
    </lineage>
</organism>
<dbReference type="GO" id="GO:0042803">
    <property type="term" value="F:protein homodimerization activity"/>
    <property type="evidence" value="ECO:0007669"/>
    <property type="project" value="Ensembl"/>
</dbReference>
<reference evidence="8" key="3">
    <citation type="submission" date="2025-09" db="UniProtKB">
        <authorList>
            <consortium name="Ensembl"/>
        </authorList>
    </citation>
    <scope>IDENTIFICATION</scope>
    <source>
        <strain evidence="8">Glennie</strain>
    </source>
</reference>
<evidence type="ECO:0000256" key="5">
    <source>
        <dbReference type="ARBA" id="ARBA00023136"/>
    </source>
</evidence>
<keyword evidence="9" id="KW-1185">Reference proteome</keyword>
<dbReference type="FunCoup" id="A0A6I8N5I3">
    <property type="interactions" value="914"/>
</dbReference>
<dbReference type="GO" id="GO:0005765">
    <property type="term" value="C:lysosomal membrane"/>
    <property type="evidence" value="ECO:0000318"/>
    <property type="project" value="GO_Central"/>
</dbReference>
<evidence type="ECO:0000256" key="2">
    <source>
        <dbReference type="ARBA" id="ARBA00010532"/>
    </source>
</evidence>
<name>A0A6I8N5I3_ORNAN</name>
<dbReference type="CTD" id="950"/>
<dbReference type="GO" id="GO:0005044">
    <property type="term" value="F:scavenger receptor activity"/>
    <property type="evidence" value="ECO:0000318"/>
    <property type="project" value="GO_Central"/>
</dbReference>
<dbReference type="Pfam" id="PF01130">
    <property type="entry name" value="CD36"/>
    <property type="match status" value="1"/>
</dbReference>
<proteinExistence type="inferred from homology"/>
<dbReference type="PRINTS" id="PR01611">
    <property type="entry name" value="LIMPII"/>
</dbReference>
<dbReference type="OrthoDB" id="18585at2759"/>
<dbReference type="GO" id="GO:0031210">
    <property type="term" value="F:phosphatidylcholine binding"/>
    <property type="evidence" value="ECO:0007669"/>
    <property type="project" value="Ensembl"/>
</dbReference>
<evidence type="ECO:0000256" key="6">
    <source>
        <dbReference type="ARBA" id="ARBA00023180"/>
    </source>
</evidence>
<dbReference type="GO" id="GO:0015917">
    <property type="term" value="P:aminophospholipid transport"/>
    <property type="evidence" value="ECO:0007669"/>
    <property type="project" value="Ensembl"/>
</dbReference>
<dbReference type="Ensembl" id="ENSOANT00000066954.1">
    <property type="protein sequence ID" value="ENSOANP00000036434.1"/>
    <property type="gene ID" value="ENSOANG00000008995.3"/>
</dbReference>
<evidence type="ECO:0000256" key="4">
    <source>
        <dbReference type="ARBA" id="ARBA00022989"/>
    </source>
</evidence>
<dbReference type="GO" id="GO:0001786">
    <property type="term" value="F:phosphatidylserine binding"/>
    <property type="evidence" value="ECO:0007669"/>
    <property type="project" value="Ensembl"/>
</dbReference>
<dbReference type="GeneTree" id="ENSGT00940000153372"/>
<dbReference type="GO" id="GO:0030666">
    <property type="term" value="C:endocytic vesicle membrane"/>
    <property type="evidence" value="ECO:0007669"/>
    <property type="project" value="Ensembl"/>
</dbReference>
<dbReference type="GO" id="GO:0051087">
    <property type="term" value="F:protein-folding chaperone binding"/>
    <property type="evidence" value="ECO:0007669"/>
    <property type="project" value="Ensembl"/>
</dbReference>
<dbReference type="Bgee" id="ENSOANG00000008995">
    <property type="expression patterns" value="Expressed in testis and 8 other cell types or tissues"/>
</dbReference>
<dbReference type="GO" id="GO:0015485">
    <property type="term" value="F:cholesterol binding"/>
    <property type="evidence" value="ECO:0007669"/>
    <property type="project" value="Ensembl"/>
</dbReference>
<dbReference type="GO" id="GO:0005886">
    <property type="term" value="C:plasma membrane"/>
    <property type="evidence" value="ECO:0000318"/>
    <property type="project" value="GO_Central"/>
</dbReference>
<evidence type="ECO:0000256" key="3">
    <source>
        <dbReference type="ARBA" id="ARBA00022692"/>
    </source>
</evidence>
<keyword evidence="4 7" id="KW-1133">Transmembrane helix</keyword>
<comment type="subcellular location">
    <subcellularLocation>
        <location evidence="1">Membrane</location>
    </subcellularLocation>
</comment>
<gene>
    <name evidence="8" type="primary">SCARB2</name>
</gene>
<dbReference type="GO" id="GO:0019899">
    <property type="term" value="F:enzyme binding"/>
    <property type="evidence" value="ECO:0007669"/>
    <property type="project" value="Ensembl"/>
</dbReference>
<dbReference type="PANTHER" id="PTHR11923">
    <property type="entry name" value="SCAVENGER RECEPTOR CLASS B TYPE-1 SR-B1"/>
    <property type="match status" value="1"/>
</dbReference>
<dbReference type="InterPro" id="IPR005429">
    <property type="entry name" value="LimpII"/>
</dbReference>
<dbReference type="RefSeq" id="XP_028929940.1">
    <property type="nucleotide sequence ID" value="XM_029074107.2"/>
</dbReference>
<dbReference type="OMA" id="DVFGMRP"/>
<dbReference type="AlphaFoldDB" id="A0A6I8N5I3"/>
<dbReference type="GO" id="GO:0043470">
    <property type="term" value="P:regulation of carbohydrate catabolic process"/>
    <property type="evidence" value="ECO:0007669"/>
    <property type="project" value="Ensembl"/>
</dbReference>
<evidence type="ECO:0000256" key="1">
    <source>
        <dbReference type="ARBA" id="ARBA00004370"/>
    </source>
</evidence>
<dbReference type="PRINTS" id="PR01609">
    <property type="entry name" value="CD36FAMILY"/>
</dbReference>
<dbReference type="GeneID" id="100088424"/>
<dbReference type="GO" id="GO:0007605">
    <property type="term" value="P:sensory perception of sound"/>
    <property type="evidence" value="ECO:0007669"/>
    <property type="project" value="Ensembl"/>
</dbReference>
<dbReference type="KEGG" id="oaa:100088424"/>